<gene>
    <name evidence="2" type="ORF">PLEPLA_LOCUS44899</name>
</gene>
<protein>
    <submittedName>
        <fullName evidence="2">Uncharacterized protein</fullName>
    </submittedName>
</protein>
<feature type="compositionally biased region" description="Basic and acidic residues" evidence="1">
    <location>
        <begin position="84"/>
        <end position="98"/>
    </location>
</feature>
<feature type="compositionally biased region" description="Basic and acidic residues" evidence="1">
    <location>
        <begin position="18"/>
        <end position="36"/>
    </location>
</feature>
<organism evidence="2 3">
    <name type="scientific">Pleuronectes platessa</name>
    <name type="common">European plaice</name>
    <dbReference type="NCBI Taxonomy" id="8262"/>
    <lineage>
        <taxon>Eukaryota</taxon>
        <taxon>Metazoa</taxon>
        <taxon>Chordata</taxon>
        <taxon>Craniata</taxon>
        <taxon>Vertebrata</taxon>
        <taxon>Euteleostomi</taxon>
        <taxon>Actinopterygii</taxon>
        <taxon>Neopterygii</taxon>
        <taxon>Teleostei</taxon>
        <taxon>Neoteleostei</taxon>
        <taxon>Acanthomorphata</taxon>
        <taxon>Carangaria</taxon>
        <taxon>Pleuronectiformes</taxon>
        <taxon>Pleuronectoidei</taxon>
        <taxon>Pleuronectidae</taxon>
        <taxon>Pleuronectes</taxon>
    </lineage>
</organism>
<evidence type="ECO:0000313" key="2">
    <source>
        <dbReference type="EMBL" id="CAB1457095.1"/>
    </source>
</evidence>
<keyword evidence="3" id="KW-1185">Reference proteome</keyword>
<proteinExistence type="predicted"/>
<sequence>MKSTIRFSHQTKALGQGAEHRAGRKAPEDEMKDDGRSDVLLFAPGVFASSSGCGAFLLKVTPEVPGSDRPRGRNCSGKLRRRNERFSVTEPFSHEDHGNWYFPTPHTGPSP</sequence>
<feature type="compositionally biased region" description="Polar residues" evidence="1">
    <location>
        <begin position="1"/>
        <end position="13"/>
    </location>
</feature>
<comment type="caution">
    <text evidence="2">The sequence shown here is derived from an EMBL/GenBank/DDBJ whole genome shotgun (WGS) entry which is preliminary data.</text>
</comment>
<evidence type="ECO:0000313" key="3">
    <source>
        <dbReference type="Proteomes" id="UP001153269"/>
    </source>
</evidence>
<reference evidence="2" key="1">
    <citation type="submission" date="2020-03" db="EMBL/GenBank/DDBJ databases">
        <authorList>
            <person name="Weist P."/>
        </authorList>
    </citation>
    <scope>NUCLEOTIDE SEQUENCE</scope>
</reference>
<dbReference type="AlphaFoldDB" id="A0A9N7ZAG4"/>
<evidence type="ECO:0000256" key="1">
    <source>
        <dbReference type="SAM" id="MobiDB-lite"/>
    </source>
</evidence>
<dbReference type="Proteomes" id="UP001153269">
    <property type="component" value="Unassembled WGS sequence"/>
</dbReference>
<feature type="region of interest" description="Disordered" evidence="1">
    <location>
        <begin position="63"/>
        <end position="111"/>
    </location>
</feature>
<feature type="region of interest" description="Disordered" evidence="1">
    <location>
        <begin position="1"/>
        <end position="36"/>
    </location>
</feature>
<dbReference type="EMBL" id="CADEAL010004325">
    <property type="protein sequence ID" value="CAB1457095.1"/>
    <property type="molecule type" value="Genomic_DNA"/>
</dbReference>
<name>A0A9N7ZAG4_PLEPL</name>
<accession>A0A9N7ZAG4</accession>